<dbReference type="InterPro" id="IPR021825">
    <property type="entry name" value="RETICULATA-related"/>
</dbReference>
<accession>A0ABR2TDJ7</accession>
<sequence>MSLEFIGMVLANSSFIYMLRLEEFNSQNALLKLPNNIFEQSYPLGEFNLQKEIHSFFYKAAKLSIVGLTAGTDGFGSLYSPGASYLVVGIGGVGTQLKLAFETRIHETIRIELAAMSVNGIVTSRAKTLIFLECFTTKHIDVDLAENDIKENVEAAKMRDFYAKGEYELNGFALDIAKRGAVIYEKIIVAGERKDDSNNHPQASPEDKSCGGPSQALKPDYELPKDLFVHSCGFEQGVTRRISTKDDSTSI</sequence>
<dbReference type="EMBL" id="JBBPBN010000006">
    <property type="protein sequence ID" value="KAK9035421.1"/>
    <property type="molecule type" value="Genomic_DNA"/>
</dbReference>
<dbReference type="PANTHER" id="PTHR10520">
    <property type="entry name" value="TRIFUNCTIONAL PURINE BIOSYNTHETIC PROTEIN ADENOSINE-3-RELATED"/>
    <property type="match status" value="1"/>
</dbReference>
<dbReference type="InterPro" id="IPR004733">
    <property type="entry name" value="PurM_cligase"/>
</dbReference>
<keyword evidence="5" id="KW-0812">Transmembrane</keyword>
<evidence type="ECO:0000313" key="10">
    <source>
        <dbReference type="EMBL" id="KAK9035421.1"/>
    </source>
</evidence>
<comment type="caution">
    <text evidence="10">The sequence shown here is derived from an EMBL/GenBank/DDBJ whole genome shotgun (WGS) entry which is preliminary data.</text>
</comment>
<protein>
    <submittedName>
        <fullName evidence="10">Uncharacterized protein</fullName>
    </submittedName>
</protein>
<dbReference type="Pfam" id="PF11891">
    <property type="entry name" value="RETICULATA-like"/>
    <property type="match status" value="1"/>
</dbReference>
<feature type="region of interest" description="Disordered" evidence="9">
    <location>
        <begin position="194"/>
        <end position="219"/>
    </location>
</feature>
<evidence type="ECO:0000256" key="9">
    <source>
        <dbReference type="SAM" id="MobiDB-lite"/>
    </source>
</evidence>
<keyword evidence="3" id="KW-0150">Chloroplast</keyword>
<evidence type="ECO:0000256" key="2">
    <source>
        <dbReference type="ARBA" id="ARBA00010793"/>
    </source>
</evidence>
<keyword evidence="4" id="KW-0934">Plastid</keyword>
<dbReference type="PANTHER" id="PTHR10520:SF12">
    <property type="entry name" value="TRIFUNCTIONAL PURINE BIOSYNTHETIC PROTEIN ADENOSINE-3"/>
    <property type="match status" value="1"/>
</dbReference>
<evidence type="ECO:0000256" key="7">
    <source>
        <dbReference type="ARBA" id="ARBA00022989"/>
    </source>
</evidence>
<dbReference type="SUPFAM" id="SSF55326">
    <property type="entry name" value="PurM N-terminal domain-like"/>
    <property type="match status" value="1"/>
</dbReference>
<name>A0ABR2TDJ7_9ROSI</name>
<evidence type="ECO:0000256" key="3">
    <source>
        <dbReference type="ARBA" id="ARBA00022528"/>
    </source>
</evidence>
<evidence type="ECO:0000256" key="8">
    <source>
        <dbReference type="ARBA" id="ARBA00023136"/>
    </source>
</evidence>
<evidence type="ECO:0000256" key="6">
    <source>
        <dbReference type="ARBA" id="ARBA00022946"/>
    </source>
</evidence>
<organism evidence="10 11">
    <name type="scientific">Hibiscus sabdariffa</name>
    <name type="common">roselle</name>
    <dbReference type="NCBI Taxonomy" id="183260"/>
    <lineage>
        <taxon>Eukaryota</taxon>
        <taxon>Viridiplantae</taxon>
        <taxon>Streptophyta</taxon>
        <taxon>Embryophyta</taxon>
        <taxon>Tracheophyta</taxon>
        <taxon>Spermatophyta</taxon>
        <taxon>Magnoliopsida</taxon>
        <taxon>eudicotyledons</taxon>
        <taxon>Gunneridae</taxon>
        <taxon>Pentapetalae</taxon>
        <taxon>rosids</taxon>
        <taxon>malvids</taxon>
        <taxon>Malvales</taxon>
        <taxon>Malvaceae</taxon>
        <taxon>Malvoideae</taxon>
        <taxon>Hibiscus</taxon>
    </lineage>
</organism>
<keyword evidence="11" id="KW-1185">Reference proteome</keyword>
<dbReference type="Gene3D" id="3.30.1330.10">
    <property type="entry name" value="PurM-like, N-terminal domain"/>
    <property type="match status" value="1"/>
</dbReference>
<dbReference type="Proteomes" id="UP001396334">
    <property type="component" value="Unassembled WGS sequence"/>
</dbReference>
<comment type="subcellular location">
    <subcellularLocation>
        <location evidence="1">Plastid</location>
        <location evidence="1">Chloroplast membrane</location>
        <topology evidence="1">Multi-pass membrane protein</topology>
    </subcellularLocation>
</comment>
<gene>
    <name evidence="10" type="ORF">V6N11_077461</name>
</gene>
<reference evidence="10 11" key="1">
    <citation type="journal article" date="2024" name="G3 (Bethesda)">
        <title>Genome assembly of Hibiscus sabdariffa L. provides insights into metabolisms of medicinal natural products.</title>
        <authorList>
            <person name="Kim T."/>
        </authorList>
    </citation>
    <scope>NUCLEOTIDE SEQUENCE [LARGE SCALE GENOMIC DNA]</scope>
    <source>
        <strain evidence="10">TK-2024</strain>
        <tissue evidence="10">Old leaves</tissue>
    </source>
</reference>
<comment type="similarity">
    <text evidence="2">Belongs to the RETICULATA family.</text>
</comment>
<keyword evidence="7" id="KW-1133">Transmembrane helix</keyword>
<evidence type="ECO:0000256" key="4">
    <source>
        <dbReference type="ARBA" id="ARBA00022640"/>
    </source>
</evidence>
<evidence type="ECO:0000256" key="1">
    <source>
        <dbReference type="ARBA" id="ARBA00004508"/>
    </source>
</evidence>
<dbReference type="InterPro" id="IPR036921">
    <property type="entry name" value="PurM-like_N_sf"/>
</dbReference>
<evidence type="ECO:0000313" key="11">
    <source>
        <dbReference type="Proteomes" id="UP001396334"/>
    </source>
</evidence>
<keyword evidence="6" id="KW-0809">Transit peptide</keyword>
<keyword evidence="8" id="KW-0472">Membrane</keyword>
<evidence type="ECO:0000256" key="5">
    <source>
        <dbReference type="ARBA" id="ARBA00022692"/>
    </source>
</evidence>
<proteinExistence type="inferred from homology"/>